<name>A0A136WD97_9FIRM</name>
<dbReference type="PANTHER" id="PTHR30461">
    <property type="entry name" value="DNA-INVERTASE FROM LAMBDOID PROPHAGE"/>
    <property type="match status" value="1"/>
</dbReference>
<reference evidence="4 5" key="1">
    <citation type="submission" date="2016-01" db="EMBL/GenBank/DDBJ databases">
        <title>Genome sequence of Clostridium neopropionicum X4, DSM-3847.</title>
        <authorList>
            <person name="Poehlein A."/>
            <person name="Beck M.H."/>
            <person name="Bengelsdorf F.R."/>
            <person name="Daniel R."/>
            <person name="Duerre P."/>
        </authorList>
    </citation>
    <scope>NUCLEOTIDE SEQUENCE [LARGE SCALE GENOMIC DNA]</scope>
    <source>
        <strain evidence="4 5">DSM-3847</strain>
    </source>
</reference>
<dbReference type="SUPFAM" id="SSF53041">
    <property type="entry name" value="Resolvase-like"/>
    <property type="match status" value="1"/>
</dbReference>
<comment type="caution">
    <text evidence="4">The sequence shown here is derived from an EMBL/GenBank/DDBJ whole genome shotgun (WGS) entry which is preliminary data.</text>
</comment>
<dbReference type="PANTHER" id="PTHR30461:SF23">
    <property type="entry name" value="DNA RECOMBINASE-RELATED"/>
    <property type="match status" value="1"/>
</dbReference>
<dbReference type="SMART" id="SM00857">
    <property type="entry name" value="Resolvase"/>
    <property type="match status" value="1"/>
</dbReference>
<feature type="domain" description="Recombinase" evidence="3">
    <location>
        <begin position="172"/>
        <end position="316"/>
    </location>
</feature>
<dbReference type="EMBL" id="LRVM01000007">
    <property type="protein sequence ID" value="KXL52492.1"/>
    <property type="molecule type" value="Genomic_DNA"/>
</dbReference>
<dbReference type="InterPro" id="IPR036162">
    <property type="entry name" value="Resolvase-like_N_sf"/>
</dbReference>
<dbReference type="InterPro" id="IPR011109">
    <property type="entry name" value="DNA_bind_recombinase_dom"/>
</dbReference>
<dbReference type="InterPro" id="IPR006119">
    <property type="entry name" value="Resolv_N"/>
</dbReference>
<evidence type="ECO:0000313" key="5">
    <source>
        <dbReference type="Proteomes" id="UP000070539"/>
    </source>
</evidence>
<keyword evidence="5" id="KW-1185">Reference proteome</keyword>
<dbReference type="STRING" id="36847.CLNEO_21880"/>
<feature type="coiled-coil region" evidence="1">
    <location>
        <begin position="403"/>
        <end position="430"/>
    </location>
</feature>
<dbReference type="Gene3D" id="3.40.50.1390">
    <property type="entry name" value="Resolvase, N-terminal catalytic domain"/>
    <property type="match status" value="1"/>
</dbReference>
<dbReference type="Gene3D" id="3.90.1750.20">
    <property type="entry name" value="Putative Large Serine Recombinase, Chain B, Domain 2"/>
    <property type="match status" value="1"/>
</dbReference>
<dbReference type="PATRIC" id="fig|36847.3.peg.2561"/>
<dbReference type="PROSITE" id="PS51737">
    <property type="entry name" value="RECOMBINASE_DNA_BIND"/>
    <property type="match status" value="1"/>
</dbReference>
<dbReference type="AlphaFoldDB" id="A0A136WD97"/>
<dbReference type="InterPro" id="IPR038109">
    <property type="entry name" value="DNA_bind_recomb_sf"/>
</dbReference>
<dbReference type="GO" id="GO:0000150">
    <property type="term" value="F:DNA strand exchange activity"/>
    <property type="evidence" value="ECO:0007669"/>
    <property type="project" value="InterPro"/>
</dbReference>
<dbReference type="GO" id="GO:0003677">
    <property type="term" value="F:DNA binding"/>
    <property type="evidence" value="ECO:0007669"/>
    <property type="project" value="InterPro"/>
</dbReference>
<dbReference type="Proteomes" id="UP000070539">
    <property type="component" value="Unassembled WGS sequence"/>
</dbReference>
<dbReference type="InterPro" id="IPR050639">
    <property type="entry name" value="SSR_resolvase"/>
</dbReference>
<evidence type="ECO:0000256" key="1">
    <source>
        <dbReference type="SAM" id="Coils"/>
    </source>
</evidence>
<feature type="domain" description="Resolvase/invertase-type recombinase catalytic" evidence="2">
    <location>
        <begin position="11"/>
        <end position="164"/>
    </location>
</feature>
<proteinExistence type="predicted"/>
<dbReference type="PROSITE" id="PS51736">
    <property type="entry name" value="RECOMBINASES_3"/>
    <property type="match status" value="1"/>
</dbReference>
<sequence>MDFEGKPMVYQAAIYLRLSREDGDKFESNSIKNQRDLIKFYLRDKADISVVSEKIDDGYSGVSFDRPALKELLEEIKNRKINCIIVKDLSRFGRNYIEVGRYIEQIFPFLGTRFIAINDHIDTACDSAQADSILIPFKNLMNDAYSRDISIKSRSQLMIRHRCGDFVGAFPVYGYSRSKEDKHKLVVDEEAGQTIKEIFSLRIAGYNNAYIANHLNQLGVPSPMENKKLQNSNFSTSFKLNPRAKWSPMAVDRILKNEIYTGVMLQGKETTWNYKIKKRIKKPKADWVRVENTHSAIIPREDFEIIQRIMQEDTRTSPKMKKLYMFSGLLQCGSCGSNMVRKNVKARGNVYTYYICSKNKEDKKECSSHRIRETVIEDAVLALLKKQVEIFCQFDEENEKDFFAEKQKEKQKIEKQIQTKKYELKKYEELKRALNGDHQEGVLSKADYDDIKAGCEKICADIRENIKALYLKKQKILKKNDCNVYWFHEFLKSQTELKLNRTFLAFLIDKIIIFQKNKIKIKLKFDDEFEKAMKRQFDSSLQEE</sequence>
<keyword evidence="1" id="KW-0175">Coiled coil</keyword>
<protein>
    <submittedName>
        <fullName evidence="4">Recombinase</fullName>
    </submittedName>
</protein>
<evidence type="ECO:0000259" key="3">
    <source>
        <dbReference type="PROSITE" id="PS51737"/>
    </source>
</evidence>
<evidence type="ECO:0000259" key="2">
    <source>
        <dbReference type="PROSITE" id="PS51736"/>
    </source>
</evidence>
<organism evidence="4 5">
    <name type="scientific">Anaerotignum neopropionicum</name>
    <dbReference type="NCBI Taxonomy" id="36847"/>
    <lineage>
        <taxon>Bacteria</taxon>
        <taxon>Bacillati</taxon>
        <taxon>Bacillota</taxon>
        <taxon>Clostridia</taxon>
        <taxon>Lachnospirales</taxon>
        <taxon>Anaerotignaceae</taxon>
        <taxon>Anaerotignum</taxon>
    </lineage>
</organism>
<evidence type="ECO:0000313" key="4">
    <source>
        <dbReference type="EMBL" id="KXL52492.1"/>
    </source>
</evidence>
<dbReference type="Pfam" id="PF13408">
    <property type="entry name" value="Zn_ribbon_recom"/>
    <property type="match status" value="1"/>
</dbReference>
<accession>A0A136WD97</accession>
<dbReference type="RefSeq" id="WP_066088794.1">
    <property type="nucleotide sequence ID" value="NZ_LRVM01000007.1"/>
</dbReference>
<dbReference type="Pfam" id="PF07508">
    <property type="entry name" value="Recombinase"/>
    <property type="match status" value="1"/>
</dbReference>
<dbReference type="Pfam" id="PF00239">
    <property type="entry name" value="Resolvase"/>
    <property type="match status" value="1"/>
</dbReference>
<dbReference type="InterPro" id="IPR025827">
    <property type="entry name" value="Zn_ribbon_recom_dom"/>
</dbReference>
<gene>
    <name evidence="4" type="ORF">CLNEO_21880</name>
</gene>